<comment type="caution">
    <text evidence="2">The sequence shown here is derived from an EMBL/GenBank/DDBJ whole genome shotgun (WGS) entry which is preliminary data.</text>
</comment>
<feature type="region of interest" description="Disordered" evidence="1">
    <location>
        <begin position="1"/>
        <end position="39"/>
    </location>
</feature>
<protein>
    <submittedName>
        <fullName evidence="2">Uncharacterized protein</fullName>
    </submittedName>
</protein>
<feature type="compositionally biased region" description="Basic residues" evidence="1">
    <location>
        <begin position="158"/>
        <end position="169"/>
    </location>
</feature>
<feature type="compositionally biased region" description="Basic and acidic residues" evidence="1">
    <location>
        <begin position="617"/>
        <end position="626"/>
    </location>
</feature>
<evidence type="ECO:0000313" key="3">
    <source>
        <dbReference type="Proteomes" id="UP001044222"/>
    </source>
</evidence>
<feature type="compositionally biased region" description="Polar residues" evidence="1">
    <location>
        <begin position="304"/>
        <end position="313"/>
    </location>
</feature>
<dbReference type="PANTHER" id="PTHR46302">
    <property type="entry name" value="DOUBLECORTIN DOMAIN-CONTAINING PROTEIN 1"/>
    <property type="match status" value="1"/>
</dbReference>
<proteinExistence type="predicted"/>
<reference evidence="2" key="1">
    <citation type="submission" date="2021-01" db="EMBL/GenBank/DDBJ databases">
        <title>A chromosome-scale assembly of European eel, Anguilla anguilla.</title>
        <authorList>
            <person name="Henkel C."/>
            <person name="Jong-Raadsen S.A."/>
            <person name="Dufour S."/>
            <person name="Weltzien F.-A."/>
            <person name="Palstra A.P."/>
            <person name="Pelster B."/>
            <person name="Spaink H.P."/>
            <person name="Van Den Thillart G.E."/>
            <person name="Jansen H."/>
            <person name="Zahm M."/>
            <person name="Klopp C."/>
            <person name="Cedric C."/>
            <person name="Louis A."/>
            <person name="Berthelot C."/>
            <person name="Parey E."/>
            <person name="Roest Crollius H."/>
            <person name="Montfort J."/>
            <person name="Robinson-Rechavi M."/>
            <person name="Bucao C."/>
            <person name="Bouchez O."/>
            <person name="Gislard M."/>
            <person name="Lluch J."/>
            <person name="Milhes M."/>
            <person name="Lampietro C."/>
            <person name="Lopez Roques C."/>
            <person name="Donnadieu C."/>
            <person name="Braasch I."/>
            <person name="Desvignes T."/>
            <person name="Postlethwait J."/>
            <person name="Bobe J."/>
            <person name="Guiguen Y."/>
            <person name="Dirks R."/>
        </authorList>
    </citation>
    <scope>NUCLEOTIDE SEQUENCE</scope>
    <source>
        <strain evidence="2">Tag_6206</strain>
        <tissue evidence="2">Liver</tissue>
    </source>
</reference>
<dbReference type="EMBL" id="JAFIRN010000011">
    <property type="protein sequence ID" value="KAG5839909.1"/>
    <property type="molecule type" value="Genomic_DNA"/>
</dbReference>
<accession>A0A9D3RQW1</accession>
<feature type="region of interest" description="Disordered" evidence="1">
    <location>
        <begin position="151"/>
        <end position="231"/>
    </location>
</feature>
<feature type="region of interest" description="Disordered" evidence="1">
    <location>
        <begin position="617"/>
        <end position="643"/>
    </location>
</feature>
<feature type="region of interest" description="Disordered" evidence="1">
    <location>
        <begin position="357"/>
        <end position="377"/>
    </location>
</feature>
<dbReference type="PANTHER" id="PTHR46302:SF3">
    <property type="entry name" value="DOUBLECORTIN DOMAIN-CONTAINING PROTEIN 1"/>
    <property type="match status" value="1"/>
</dbReference>
<dbReference type="AlphaFoldDB" id="A0A9D3RQW1"/>
<dbReference type="InterPro" id="IPR043188">
    <property type="entry name" value="DCDC1"/>
</dbReference>
<name>A0A9D3RQW1_ANGAN</name>
<dbReference type="InterPro" id="IPR035992">
    <property type="entry name" value="Ricin_B-like_lectins"/>
</dbReference>
<dbReference type="GO" id="GO:1902412">
    <property type="term" value="P:regulation of mitotic cytokinesis"/>
    <property type="evidence" value="ECO:0007669"/>
    <property type="project" value="InterPro"/>
</dbReference>
<sequence>MGFPPITLPFKTRPPAVRDTASATAPQTERGVPGEGAQPTVALLRKRGDKHPRASAQRWAIRQEGVGRCGQWKHSKVENPLWNKLTYMWPTLPDGELNQDLAWPLEGALVACAPPLTDASRRPLDRVPMRLRVLRNGQQGGSAQAVTVTAPDTANMLKTRRKSQPRPRGPRAETVGQERPRHKSPQAAVPAVSREVHRGPGPAPRGPAAVRPRRPGSLPPHRPAEGPAGIRVMRGAVGGPRLRQADRKRRVLLSGLEQDAALVRHYCATRHHQDLVLEAVGELTDGAQLTVSECCVSPGETSKESSNQEPTSQDTDENTSEDLLDMLKEDSHSRAHRKLDEKHQPFRYPWQENLELSEDGGIQNDKEESSTKMQVQRRRRVTQAQLQQFEFREGQIVSCQSPGLALGVRSTEGARAGMTLQLLTRNPDDTNQRWILRDEDQTLRLLANPGLVLAVSMSKITPGHTGAPIPIPGCPVILQKHKPYSHGAANQRWGWLPEVPVLSAFFTSELDQAVTAALRACLCTACVTPEPLHQQGYFLLSSGGTRRVEVCSTCAKILRGKHVLQELPPDSIFRCSTARRDTALNPHGPFKILTVCKTDLGDASAAEGVLRGLEERLESLRAETRPRTAPGPRPRPARAQPAARILAHRNGWGLRGAS</sequence>
<dbReference type="SUPFAM" id="SSF50370">
    <property type="entry name" value="Ricin B-like lectins"/>
    <property type="match status" value="1"/>
</dbReference>
<feature type="region of interest" description="Disordered" evidence="1">
    <location>
        <begin position="296"/>
        <end position="318"/>
    </location>
</feature>
<dbReference type="Gene3D" id="2.80.10.50">
    <property type="match status" value="1"/>
</dbReference>
<evidence type="ECO:0000256" key="1">
    <source>
        <dbReference type="SAM" id="MobiDB-lite"/>
    </source>
</evidence>
<gene>
    <name evidence="2" type="ORF">ANANG_G00210130</name>
</gene>
<evidence type="ECO:0000313" key="2">
    <source>
        <dbReference type="EMBL" id="KAG5839909.1"/>
    </source>
</evidence>
<keyword evidence="3" id="KW-1185">Reference proteome</keyword>
<dbReference type="PROSITE" id="PS50231">
    <property type="entry name" value="RICIN_B_LECTIN"/>
    <property type="match status" value="1"/>
</dbReference>
<dbReference type="GO" id="GO:0030496">
    <property type="term" value="C:midbody"/>
    <property type="evidence" value="ECO:0007669"/>
    <property type="project" value="TreeGrafter"/>
</dbReference>
<dbReference type="GO" id="GO:0008017">
    <property type="term" value="F:microtubule binding"/>
    <property type="evidence" value="ECO:0007669"/>
    <property type="project" value="InterPro"/>
</dbReference>
<dbReference type="Proteomes" id="UP001044222">
    <property type="component" value="Chromosome 11"/>
</dbReference>
<organism evidence="2 3">
    <name type="scientific">Anguilla anguilla</name>
    <name type="common">European freshwater eel</name>
    <name type="synonym">Muraena anguilla</name>
    <dbReference type="NCBI Taxonomy" id="7936"/>
    <lineage>
        <taxon>Eukaryota</taxon>
        <taxon>Metazoa</taxon>
        <taxon>Chordata</taxon>
        <taxon>Craniata</taxon>
        <taxon>Vertebrata</taxon>
        <taxon>Euteleostomi</taxon>
        <taxon>Actinopterygii</taxon>
        <taxon>Neopterygii</taxon>
        <taxon>Teleostei</taxon>
        <taxon>Anguilliformes</taxon>
        <taxon>Anguillidae</taxon>
        <taxon>Anguilla</taxon>
    </lineage>
</organism>